<evidence type="ECO:0000256" key="3">
    <source>
        <dbReference type="ARBA" id="ARBA00022801"/>
    </source>
</evidence>
<organism evidence="6 7">
    <name type="scientific">Lymnaea stagnalis</name>
    <name type="common">Great pond snail</name>
    <name type="synonym">Helix stagnalis</name>
    <dbReference type="NCBI Taxonomy" id="6523"/>
    <lineage>
        <taxon>Eukaryota</taxon>
        <taxon>Metazoa</taxon>
        <taxon>Spiralia</taxon>
        <taxon>Lophotrochozoa</taxon>
        <taxon>Mollusca</taxon>
        <taxon>Gastropoda</taxon>
        <taxon>Heterobranchia</taxon>
        <taxon>Euthyneura</taxon>
        <taxon>Panpulmonata</taxon>
        <taxon>Hygrophila</taxon>
        <taxon>Lymnaeoidea</taxon>
        <taxon>Lymnaeidae</taxon>
        <taxon>Lymnaea</taxon>
    </lineage>
</organism>
<dbReference type="Proteomes" id="UP001497497">
    <property type="component" value="Unassembled WGS sequence"/>
</dbReference>
<dbReference type="GO" id="GO:0003925">
    <property type="term" value="F:G protein activity"/>
    <property type="evidence" value="ECO:0007669"/>
    <property type="project" value="UniProtKB-EC"/>
</dbReference>
<gene>
    <name evidence="6" type="ORF">GSLYS_00014737001</name>
</gene>
<dbReference type="Gene3D" id="3.40.50.300">
    <property type="entry name" value="P-loop containing nucleotide triphosphate hydrolases"/>
    <property type="match status" value="1"/>
</dbReference>
<evidence type="ECO:0000313" key="6">
    <source>
        <dbReference type="EMBL" id="CAL1541095.1"/>
    </source>
</evidence>
<dbReference type="SMART" id="SM00175">
    <property type="entry name" value="RAB"/>
    <property type="match status" value="1"/>
</dbReference>
<comment type="catalytic activity">
    <reaction evidence="4">
        <text>GTP + H2O = GDP + phosphate + H(+)</text>
        <dbReference type="Rhea" id="RHEA:19669"/>
        <dbReference type="ChEBI" id="CHEBI:15377"/>
        <dbReference type="ChEBI" id="CHEBI:15378"/>
        <dbReference type="ChEBI" id="CHEBI:37565"/>
        <dbReference type="ChEBI" id="CHEBI:43474"/>
        <dbReference type="ChEBI" id="CHEBI:58189"/>
        <dbReference type="EC" id="3.6.5.2"/>
    </reaction>
</comment>
<dbReference type="SMART" id="SM00173">
    <property type="entry name" value="RAS"/>
    <property type="match status" value="1"/>
</dbReference>
<dbReference type="InterPro" id="IPR005225">
    <property type="entry name" value="Small_GTP-bd"/>
</dbReference>
<dbReference type="EMBL" id="CAXITT010000414">
    <property type="protein sequence ID" value="CAL1541095.1"/>
    <property type="molecule type" value="Genomic_DNA"/>
</dbReference>
<dbReference type="PRINTS" id="PR00449">
    <property type="entry name" value="RASTRNSFRMNG"/>
</dbReference>
<evidence type="ECO:0000256" key="5">
    <source>
        <dbReference type="SAM" id="MobiDB-lite"/>
    </source>
</evidence>
<protein>
    <recommendedName>
        <fullName evidence="2">small monomeric GTPase</fullName>
        <ecNumber evidence="2">3.6.5.2</ecNumber>
    </recommendedName>
</protein>
<dbReference type="InterPro" id="IPR027417">
    <property type="entry name" value="P-loop_NTPase"/>
</dbReference>
<dbReference type="Pfam" id="PF00071">
    <property type="entry name" value="Ras"/>
    <property type="match status" value="1"/>
</dbReference>
<dbReference type="NCBIfam" id="TIGR00231">
    <property type="entry name" value="small_GTP"/>
    <property type="match status" value="1"/>
</dbReference>
<dbReference type="PANTHER" id="PTHR45704">
    <property type="entry name" value="RAS-LIKE FAMILY MEMBER 11"/>
    <property type="match status" value="1"/>
</dbReference>
<evidence type="ECO:0000313" key="7">
    <source>
        <dbReference type="Proteomes" id="UP001497497"/>
    </source>
</evidence>
<accession>A0AAV2I4J2</accession>
<comment type="similarity">
    <text evidence="1">Belongs to the small GTPase superfamily. Ras family.</text>
</comment>
<dbReference type="InterPro" id="IPR051065">
    <property type="entry name" value="Ras-related_GTPase"/>
</dbReference>
<reference evidence="6 7" key="1">
    <citation type="submission" date="2024-04" db="EMBL/GenBank/DDBJ databases">
        <authorList>
            <consortium name="Genoscope - CEA"/>
            <person name="William W."/>
        </authorList>
    </citation>
    <scope>NUCLEOTIDE SEQUENCE [LARGE SCALE GENOMIC DNA]</scope>
</reference>
<dbReference type="SMART" id="SM00174">
    <property type="entry name" value="RHO"/>
    <property type="match status" value="1"/>
</dbReference>
<evidence type="ECO:0000256" key="2">
    <source>
        <dbReference type="ARBA" id="ARBA00011984"/>
    </source>
</evidence>
<dbReference type="InterPro" id="IPR001806">
    <property type="entry name" value="Small_GTPase"/>
</dbReference>
<evidence type="ECO:0000256" key="4">
    <source>
        <dbReference type="ARBA" id="ARBA00048098"/>
    </source>
</evidence>
<dbReference type="PROSITE" id="PS51421">
    <property type="entry name" value="RAS"/>
    <property type="match status" value="1"/>
</dbReference>
<proteinExistence type="inferred from homology"/>
<evidence type="ECO:0000256" key="1">
    <source>
        <dbReference type="ARBA" id="ARBA00008344"/>
    </source>
</evidence>
<sequence length="229" mass="25904">MNGTRHLRPPQVSENKDNVCRIVVLGSPGVGKTALTVRFLTKRFIGEYCPTLESVYRYISDKSDDEDVRLDILDTAGQVSTSWNEGYALWGDCFVLVYSITEYSSFEEVHRLRRLLESSRRSSSMCCVVVGNKNDLVYERQVTMAQGEQLAHEVGCRFYEVSVCDWLQLPQICDIFNDLHAIWKRTKTLKDGRQRKSSSSAKFKQAIQKVISGKSPTTKKLSSSNSGVT</sequence>
<dbReference type="SUPFAM" id="SSF52540">
    <property type="entry name" value="P-loop containing nucleoside triphosphate hydrolases"/>
    <property type="match status" value="1"/>
</dbReference>
<name>A0AAV2I4J2_LYMST</name>
<feature type="region of interest" description="Disordered" evidence="5">
    <location>
        <begin position="193"/>
        <end position="229"/>
    </location>
</feature>
<comment type="caution">
    <text evidence="6">The sequence shown here is derived from an EMBL/GenBank/DDBJ whole genome shotgun (WGS) entry which is preliminary data.</text>
</comment>
<feature type="compositionally biased region" description="Polar residues" evidence="5">
    <location>
        <begin position="214"/>
        <end position="229"/>
    </location>
</feature>
<keyword evidence="7" id="KW-1185">Reference proteome</keyword>
<dbReference type="AlphaFoldDB" id="A0AAV2I4J2"/>
<dbReference type="PROSITE" id="PS51419">
    <property type="entry name" value="RAB"/>
    <property type="match status" value="1"/>
</dbReference>
<dbReference type="EC" id="3.6.5.2" evidence="2"/>
<keyword evidence="3" id="KW-0378">Hydrolase</keyword>
<dbReference type="GO" id="GO:0005525">
    <property type="term" value="F:GTP binding"/>
    <property type="evidence" value="ECO:0007669"/>
    <property type="project" value="InterPro"/>
</dbReference>